<dbReference type="SUPFAM" id="SSF81345">
    <property type="entry name" value="ABC transporter involved in vitamin B12 uptake, BtuC"/>
    <property type="match status" value="1"/>
</dbReference>
<feature type="transmembrane region" description="Helical" evidence="7">
    <location>
        <begin position="176"/>
        <end position="206"/>
    </location>
</feature>
<evidence type="ECO:0000256" key="1">
    <source>
        <dbReference type="ARBA" id="ARBA00004141"/>
    </source>
</evidence>
<evidence type="ECO:0000313" key="8">
    <source>
        <dbReference type="EMBL" id="OGL99263.1"/>
    </source>
</evidence>
<evidence type="ECO:0008006" key="10">
    <source>
        <dbReference type="Google" id="ProtNLM"/>
    </source>
</evidence>
<dbReference type="GO" id="GO:0043190">
    <property type="term" value="C:ATP-binding cassette (ABC) transporter complex"/>
    <property type="evidence" value="ECO:0007669"/>
    <property type="project" value="InterPro"/>
</dbReference>
<evidence type="ECO:0000256" key="6">
    <source>
        <dbReference type="RuleBase" id="RU003943"/>
    </source>
</evidence>
<feature type="transmembrane region" description="Helical" evidence="7">
    <location>
        <begin position="218"/>
        <end position="236"/>
    </location>
</feature>
<proteinExistence type="inferred from homology"/>
<sequence length="267" mass="28032">MLEILTLEFMQRAFAVGLVVALVAPTIGLFFVVRRYSSIADTLAHMSLAGVAIGLVTGLATIPTALVVSVLSVLGIEKMRERKTLPAETIVSLFLFGGLALGVVLLGLARGKNVNIVNYLFGNIITVTNADILSVSIIGGAAFMIALILWRALFAVSIDEDTAEANGLPVKWLNRLLAILGAATIAISMNVVGVLLIGALMVIPVLSAMQFKKGFHTTWILALCVSSISVVGGLFASYYYNLASGGTIVLGTIVCFILASVFSKASV</sequence>
<comment type="subcellular location">
    <subcellularLocation>
        <location evidence="6">Cell membrane</location>
        <topology evidence="6">Multi-pass membrane protein</topology>
    </subcellularLocation>
    <subcellularLocation>
        <location evidence="1">Membrane</location>
        <topology evidence="1">Multi-pass membrane protein</topology>
    </subcellularLocation>
</comment>
<gene>
    <name evidence="8" type="ORF">A2318_02225</name>
</gene>
<evidence type="ECO:0000256" key="3">
    <source>
        <dbReference type="ARBA" id="ARBA00022692"/>
    </source>
</evidence>
<accession>A0A1F7W8X9</accession>
<dbReference type="Gene3D" id="1.10.3470.10">
    <property type="entry name" value="ABC transporter involved in vitamin B12 uptake, BtuC"/>
    <property type="match status" value="1"/>
</dbReference>
<feature type="transmembrane region" description="Helical" evidence="7">
    <location>
        <begin position="130"/>
        <end position="156"/>
    </location>
</feature>
<evidence type="ECO:0000256" key="4">
    <source>
        <dbReference type="ARBA" id="ARBA00022989"/>
    </source>
</evidence>
<name>A0A1F7W8X9_9BACT</name>
<evidence type="ECO:0000256" key="5">
    <source>
        <dbReference type="ARBA" id="ARBA00023136"/>
    </source>
</evidence>
<keyword evidence="6" id="KW-0813">Transport</keyword>
<dbReference type="STRING" id="1802421.A2318_02225"/>
<feature type="transmembrane region" description="Helical" evidence="7">
    <location>
        <begin position="45"/>
        <end position="70"/>
    </location>
</feature>
<dbReference type="InterPro" id="IPR037294">
    <property type="entry name" value="ABC_BtuC-like"/>
</dbReference>
<organism evidence="8 9">
    <name type="scientific">Candidatus Uhrbacteria bacterium RIFOXYB2_FULL_45_11</name>
    <dbReference type="NCBI Taxonomy" id="1802421"/>
    <lineage>
        <taxon>Bacteria</taxon>
        <taxon>Candidatus Uhriibacteriota</taxon>
    </lineage>
</organism>
<dbReference type="EMBL" id="MGFD01000013">
    <property type="protein sequence ID" value="OGL99263.1"/>
    <property type="molecule type" value="Genomic_DNA"/>
</dbReference>
<evidence type="ECO:0000256" key="2">
    <source>
        <dbReference type="ARBA" id="ARBA00008034"/>
    </source>
</evidence>
<protein>
    <recommendedName>
        <fullName evidence="10">Metal ABC transporter permease</fullName>
    </recommendedName>
</protein>
<evidence type="ECO:0000256" key="7">
    <source>
        <dbReference type="SAM" id="Phobius"/>
    </source>
</evidence>
<feature type="transmembrane region" description="Helical" evidence="7">
    <location>
        <begin position="12"/>
        <end position="33"/>
    </location>
</feature>
<comment type="similarity">
    <text evidence="2 6">Belongs to the ABC-3 integral membrane protein family.</text>
</comment>
<reference evidence="8 9" key="1">
    <citation type="journal article" date="2016" name="Nat. Commun.">
        <title>Thousands of microbial genomes shed light on interconnected biogeochemical processes in an aquifer system.</title>
        <authorList>
            <person name="Anantharaman K."/>
            <person name="Brown C.T."/>
            <person name="Hug L.A."/>
            <person name="Sharon I."/>
            <person name="Castelle C.J."/>
            <person name="Probst A.J."/>
            <person name="Thomas B.C."/>
            <person name="Singh A."/>
            <person name="Wilkins M.J."/>
            <person name="Karaoz U."/>
            <person name="Brodie E.L."/>
            <person name="Williams K.H."/>
            <person name="Hubbard S.S."/>
            <person name="Banfield J.F."/>
        </authorList>
    </citation>
    <scope>NUCLEOTIDE SEQUENCE [LARGE SCALE GENOMIC DNA]</scope>
</reference>
<dbReference type="PANTHER" id="PTHR30477:SF0">
    <property type="entry name" value="METAL TRANSPORT SYSTEM MEMBRANE PROTEIN TM_0125-RELATED"/>
    <property type="match status" value="1"/>
</dbReference>
<comment type="caution">
    <text evidence="8">The sequence shown here is derived from an EMBL/GenBank/DDBJ whole genome shotgun (WGS) entry which is preliminary data.</text>
</comment>
<keyword evidence="3 6" id="KW-0812">Transmembrane</keyword>
<dbReference type="GO" id="GO:0055085">
    <property type="term" value="P:transmembrane transport"/>
    <property type="evidence" value="ECO:0007669"/>
    <property type="project" value="InterPro"/>
</dbReference>
<feature type="transmembrane region" description="Helical" evidence="7">
    <location>
        <begin position="90"/>
        <end position="109"/>
    </location>
</feature>
<evidence type="ECO:0000313" key="9">
    <source>
        <dbReference type="Proteomes" id="UP000177331"/>
    </source>
</evidence>
<dbReference type="Proteomes" id="UP000177331">
    <property type="component" value="Unassembled WGS sequence"/>
</dbReference>
<dbReference type="Pfam" id="PF00950">
    <property type="entry name" value="ABC-3"/>
    <property type="match status" value="1"/>
</dbReference>
<feature type="transmembrane region" description="Helical" evidence="7">
    <location>
        <begin position="242"/>
        <end position="262"/>
    </location>
</feature>
<dbReference type="InterPro" id="IPR001626">
    <property type="entry name" value="ABC_TroCD"/>
</dbReference>
<dbReference type="GO" id="GO:0010043">
    <property type="term" value="P:response to zinc ion"/>
    <property type="evidence" value="ECO:0007669"/>
    <property type="project" value="TreeGrafter"/>
</dbReference>
<keyword evidence="4 7" id="KW-1133">Transmembrane helix</keyword>
<keyword evidence="5 7" id="KW-0472">Membrane</keyword>
<dbReference type="AlphaFoldDB" id="A0A1F7W8X9"/>
<dbReference type="PANTHER" id="PTHR30477">
    <property type="entry name" value="ABC-TRANSPORTER METAL-BINDING PROTEIN"/>
    <property type="match status" value="1"/>
</dbReference>